<dbReference type="Pfam" id="PF02518">
    <property type="entry name" value="HATPase_c"/>
    <property type="match status" value="1"/>
</dbReference>
<dbReference type="PANTHER" id="PTHR45339">
    <property type="entry name" value="HYBRID SIGNAL TRANSDUCTION HISTIDINE KINASE J"/>
    <property type="match status" value="1"/>
</dbReference>
<evidence type="ECO:0000256" key="3">
    <source>
        <dbReference type="ARBA" id="ARBA00012438"/>
    </source>
</evidence>
<dbReference type="PRINTS" id="PR00344">
    <property type="entry name" value="BCTRLSENSOR"/>
</dbReference>
<evidence type="ECO:0000256" key="8">
    <source>
        <dbReference type="ARBA" id="ARBA00022741"/>
    </source>
</evidence>
<comment type="caution">
    <text evidence="22">The sequence shown here is derived from an EMBL/GenBank/DDBJ whole genome shotgun (WGS) entry which is preliminary data.</text>
</comment>
<feature type="transmembrane region" description="Helical" evidence="17">
    <location>
        <begin position="7"/>
        <end position="25"/>
    </location>
</feature>
<keyword evidence="12" id="KW-0902">Two-component regulatory system</keyword>
<evidence type="ECO:0000256" key="10">
    <source>
        <dbReference type="ARBA" id="ARBA00022840"/>
    </source>
</evidence>
<dbReference type="SUPFAM" id="SSF55785">
    <property type="entry name" value="PYP-like sensor domain (PAS domain)"/>
    <property type="match status" value="1"/>
</dbReference>
<evidence type="ECO:0000313" key="23">
    <source>
        <dbReference type="Proteomes" id="UP001595477"/>
    </source>
</evidence>
<organism evidence="22 23">
    <name type="scientific">Alteromonas oceani</name>
    <dbReference type="NCBI Taxonomy" id="2071609"/>
    <lineage>
        <taxon>Bacteria</taxon>
        <taxon>Pseudomonadati</taxon>
        <taxon>Pseudomonadota</taxon>
        <taxon>Gammaproteobacteria</taxon>
        <taxon>Alteromonadales</taxon>
        <taxon>Alteromonadaceae</taxon>
        <taxon>Alteromonas/Salinimonas group</taxon>
        <taxon>Alteromonas</taxon>
    </lineage>
</organism>
<keyword evidence="5 15" id="KW-0597">Phosphoprotein</keyword>
<dbReference type="GO" id="GO:0005524">
    <property type="term" value="F:ATP binding"/>
    <property type="evidence" value="ECO:0007669"/>
    <property type="project" value="UniProtKB-KW"/>
</dbReference>
<keyword evidence="10 22" id="KW-0067">ATP-binding</keyword>
<proteinExistence type="predicted"/>
<keyword evidence="23" id="KW-1185">Reference proteome</keyword>
<dbReference type="SMART" id="SM00388">
    <property type="entry name" value="HisKA"/>
    <property type="match status" value="1"/>
</dbReference>
<feature type="modified residue" description="4-aspartylphosphate" evidence="15">
    <location>
        <position position="940"/>
    </location>
</feature>
<keyword evidence="9" id="KW-0418">Kinase</keyword>
<evidence type="ECO:0000256" key="9">
    <source>
        <dbReference type="ARBA" id="ARBA00022777"/>
    </source>
</evidence>
<dbReference type="PROSITE" id="PS50109">
    <property type="entry name" value="HIS_KIN"/>
    <property type="match status" value="1"/>
</dbReference>
<feature type="domain" description="PAC" evidence="20">
    <location>
        <begin position="421"/>
        <end position="472"/>
    </location>
</feature>
<dbReference type="Gene3D" id="3.30.565.10">
    <property type="entry name" value="Histidine kinase-like ATPase, C-terminal domain"/>
    <property type="match status" value="1"/>
</dbReference>
<evidence type="ECO:0000313" key="22">
    <source>
        <dbReference type="EMBL" id="MFC3203548.1"/>
    </source>
</evidence>
<dbReference type="SUPFAM" id="SSF52172">
    <property type="entry name" value="CheY-like"/>
    <property type="match status" value="1"/>
</dbReference>
<evidence type="ECO:0000256" key="15">
    <source>
        <dbReference type="PROSITE-ProRule" id="PRU00169"/>
    </source>
</evidence>
<dbReference type="Pfam" id="PF00512">
    <property type="entry name" value="HisKA"/>
    <property type="match status" value="1"/>
</dbReference>
<dbReference type="CDD" id="cd00082">
    <property type="entry name" value="HisKA"/>
    <property type="match status" value="1"/>
</dbReference>
<evidence type="ECO:0000256" key="17">
    <source>
        <dbReference type="SAM" id="Phobius"/>
    </source>
</evidence>
<dbReference type="SUPFAM" id="SSF47384">
    <property type="entry name" value="Homodimeric domain of signal transducing histidine kinase"/>
    <property type="match status" value="1"/>
</dbReference>
<comment type="catalytic activity">
    <reaction evidence="1">
        <text>ATP + protein L-histidine = ADP + protein N-phospho-L-histidine.</text>
        <dbReference type="EC" id="2.7.13.3"/>
    </reaction>
</comment>
<dbReference type="PANTHER" id="PTHR45339:SF1">
    <property type="entry name" value="HYBRID SIGNAL TRANSDUCTION HISTIDINE KINASE J"/>
    <property type="match status" value="1"/>
</dbReference>
<dbReference type="RefSeq" id="WP_123323732.1">
    <property type="nucleotide sequence ID" value="NZ_JBHRSX010000095.1"/>
</dbReference>
<evidence type="ECO:0000256" key="4">
    <source>
        <dbReference type="ARBA" id="ARBA00022475"/>
    </source>
</evidence>
<dbReference type="PROSITE" id="PS50113">
    <property type="entry name" value="PAC"/>
    <property type="match status" value="1"/>
</dbReference>
<evidence type="ECO:0000256" key="11">
    <source>
        <dbReference type="ARBA" id="ARBA00022989"/>
    </source>
</evidence>
<dbReference type="Gene3D" id="1.20.120.160">
    <property type="entry name" value="HPT domain"/>
    <property type="match status" value="1"/>
</dbReference>
<dbReference type="PROSITE" id="PS50894">
    <property type="entry name" value="HPT"/>
    <property type="match status" value="1"/>
</dbReference>
<keyword evidence="7 17" id="KW-0812">Transmembrane</keyword>
<feature type="modified residue" description="Phosphohistidine" evidence="14">
    <location>
        <position position="1092"/>
    </location>
</feature>
<dbReference type="InterPro" id="IPR048760">
    <property type="entry name" value="VP0354-like_sensor_dom"/>
</dbReference>
<accession>A0ABV7K2G8</accession>
<feature type="transmembrane region" description="Helical" evidence="17">
    <location>
        <begin position="316"/>
        <end position="336"/>
    </location>
</feature>
<evidence type="ECO:0000256" key="1">
    <source>
        <dbReference type="ARBA" id="ARBA00000085"/>
    </source>
</evidence>
<dbReference type="Pfam" id="PF00072">
    <property type="entry name" value="Response_reg"/>
    <property type="match status" value="1"/>
</dbReference>
<dbReference type="InterPro" id="IPR036641">
    <property type="entry name" value="HPT_dom_sf"/>
</dbReference>
<dbReference type="InterPro" id="IPR005467">
    <property type="entry name" value="His_kinase_dom"/>
</dbReference>
<keyword evidence="6" id="KW-0808">Transferase</keyword>
<keyword evidence="13 17" id="KW-0472">Membrane</keyword>
<evidence type="ECO:0000259" key="21">
    <source>
        <dbReference type="PROSITE" id="PS50894"/>
    </source>
</evidence>
<evidence type="ECO:0000256" key="7">
    <source>
        <dbReference type="ARBA" id="ARBA00022692"/>
    </source>
</evidence>
<dbReference type="PROSITE" id="PS50110">
    <property type="entry name" value="RESPONSE_REGULATORY"/>
    <property type="match status" value="1"/>
</dbReference>
<feature type="coiled-coil region" evidence="16">
    <location>
        <begin position="460"/>
        <end position="494"/>
    </location>
</feature>
<evidence type="ECO:0000256" key="14">
    <source>
        <dbReference type="PROSITE-ProRule" id="PRU00110"/>
    </source>
</evidence>
<evidence type="ECO:0000256" key="2">
    <source>
        <dbReference type="ARBA" id="ARBA00004651"/>
    </source>
</evidence>
<dbReference type="SMART" id="SM00448">
    <property type="entry name" value="REC"/>
    <property type="match status" value="1"/>
</dbReference>
<dbReference type="InterPro" id="IPR008207">
    <property type="entry name" value="Sig_transdc_His_kin_Hpt_dom"/>
</dbReference>
<dbReference type="Gene3D" id="3.30.450.20">
    <property type="entry name" value="PAS domain"/>
    <property type="match status" value="2"/>
</dbReference>
<dbReference type="InterPro" id="IPR000014">
    <property type="entry name" value="PAS"/>
</dbReference>
<dbReference type="SMART" id="SM00387">
    <property type="entry name" value="HATPase_c"/>
    <property type="match status" value="1"/>
</dbReference>
<dbReference type="Pfam" id="PF01627">
    <property type="entry name" value="Hpt"/>
    <property type="match status" value="1"/>
</dbReference>
<dbReference type="InterPro" id="IPR036890">
    <property type="entry name" value="HATPase_C_sf"/>
</dbReference>
<keyword evidence="4" id="KW-1003">Cell membrane</keyword>
<dbReference type="SUPFAM" id="SSF55874">
    <property type="entry name" value="ATPase domain of HSP90 chaperone/DNA topoisomerase II/histidine kinase"/>
    <property type="match status" value="1"/>
</dbReference>
<feature type="domain" description="HPt" evidence="21">
    <location>
        <begin position="1053"/>
        <end position="1150"/>
    </location>
</feature>
<dbReference type="Gene3D" id="3.40.50.2300">
    <property type="match status" value="1"/>
</dbReference>
<dbReference type="CDD" id="cd16922">
    <property type="entry name" value="HATPase_EvgS-ArcB-TorS-like"/>
    <property type="match status" value="1"/>
</dbReference>
<feature type="domain" description="Histidine kinase" evidence="18">
    <location>
        <begin position="508"/>
        <end position="728"/>
    </location>
</feature>
<evidence type="ECO:0000256" key="12">
    <source>
        <dbReference type="ARBA" id="ARBA00023012"/>
    </source>
</evidence>
<sequence length="1151" mass="128361">MDSRFSFSLYAAVTTIVSLLIGFTGNQQIVTSYNENLLTDLQINLKEAEVHLSNEFASYREDIGFLYTTPPISGLTRSSVTGVDPLDGTTTALWKSQLEKIFMGFMQHNRAYFQLRILDNQGQELIRVERLDNLITARASNDLQDKSDRYYFTETSKLSEEQLFVSIIDLNRENGKLSFPYRPTLRLARPIYGEDNAFFGILIANIDVSYLIAELDLLVTNKYDLLLTDVEGFFIKHPDSKLRYSRDLAPSLEFSSYYKVTPTSLSNLLHYSTTDQLYWGIDDELTVSGYSQGSELHPYILFPDDIYQDELNNIRLQFFLALTGIWAAALFGLFFLSNNNKRLSNLLKVAEEAQSAVNVADDAIITVNEYGNINTVNNAFENIFLVHRNECLGESVSDVFSRFGCEVFKNSFETGKVNALQNFEWQLVRQGVPGKWLKTKIQPVENSKSEAAFAIVTCDITAEKQATSEIEKNNQQLEATVNERTLELKSAMDKALEVSVLKSNFISTISHEMRTPLNGIVGAVSLLKNQPLNAQQIELTQMAENSVDALRRLINDVLDLSKIEAGKLELQHRHFNAEALIESIASTMSVVAHEKSLDFYIDTVDLELSMINSDPHRLTQVLTNLLNNAIKFTDGGFILLKAWSAVANGNACLHIDITDTGTGIAAQNLDKLFKPFSQADEGISAKYGGTGLGLSICKQILDLLGGMITVESTEGKGSTFHVELPVDLWEEKSLEGKERLSGQTMGILVNKSPLNSLVERLVNSHGGDSLIMSNYQNEDEWAQLSMLVVNQSREDFNKIKAMFKSVVSKLGRGIKFIVISAMPINKDDLPEGSVNLIEPLYRSSFLSSLLDSRQKTWSSPLDSETYVERRSTDIHSSDKTEPPRLLNCRALVVDDNEINTQVARFILEPHNVKVAVVENGKKAIKHLANSKETYNVVLMDCNMPVMNGYDATRAIRAGRAGEHYKDIPIIAMTANAMKGENEKCRAAGMDDYITKPVEPSLLIRKLSQHIDTAVSTTDEPKPAKADDVVMDENESATVPLWKKDDALIRLGGREPLLAQLLSLFVKGAEQKFEAIQDALSAQDREKLRFSAHALKGNSGDVGAEALHKTLAELEQQAPDAPFDTLKLLVESAQTLLNETLQIFDDYLRSQG</sequence>
<dbReference type="InterPro" id="IPR004358">
    <property type="entry name" value="Sig_transdc_His_kin-like_C"/>
</dbReference>
<dbReference type="Pfam" id="PF21623">
    <property type="entry name" value="HK_sensor_dom_bact"/>
    <property type="match status" value="1"/>
</dbReference>
<keyword evidence="16" id="KW-0175">Coiled coil</keyword>
<evidence type="ECO:0000259" key="18">
    <source>
        <dbReference type="PROSITE" id="PS50109"/>
    </source>
</evidence>
<dbReference type="InterPro" id="IPR003661">
    <property type="entry name" value="HisK_dim/P_dom"/>
</dbReference>
<evidence type="ECO:0000259" key="20">
    <source>
        <dbReference type="PROSITE" id="PS50113"/>
    </source>
</evidence>
<evidence type="ECO:0000256" key="5">
    <source>
        <dbReference type="ARBA" id="ARBA00022553"/>
    </source>
</evidence>
<dbReference type="InterPro" id="IPR029151">
    <property type="entry name" value="Sensor-like_sf"/>
</dbReference>
<gene>
    <name evidence="22" type="ORF">ACFOEW_17195</name>
</gene>
<dbReference type="NCBIfam" id="TIGR00229">
    <property type="entry name" value="sensory_box"/>
    <property type="match status" value="1"/>
</dbReference>
<dbReference type="InterPro" id="IPR035965">
    <property type="entry name" value="PAS-like_dom_sf"/>
</dbReference>
<feature type="domain" description="Response regulatory" evidence="19">
    <location>
        <begin position="889"/>
        <end position="1010"/>
    </location>
</feature>
<dbReference type="InterPro" id="IPR003594">
    <property type="entry name" value="HATPase_dom"/>
</dbReference>
<protein>
    <recommendedName>
        <fullName evidence="3">histidine kinase</fullName>
        <ecNumber evidence="3">2.7.13.3</ecNumber>
    </recommendedName>
</protein>
<dbReference type="CDD" id="cd17546">
    <property type="entry name" value="REC_hyHK_CKI1_RcsC-like"/>
    <property type="match status" value="1"/>
</dbReference>
<evidence type="ECO:0000256" key="6">
    <source>
        <dbReference type="ARBA" id="ARBA00022679"/>
    </source>
</evidence>
<comment type="subcellular location">
    <subcellularLocation>
        <location evidence="2">Cell membrane</location>
        <topology evidence="2">Multi-pass membrane protein</topology>
    </subcellularLocation>
</comment>
<evidence type="ECO:0000256" key="16">
    <source>
        <dbReference type="SAM" id="Coils"/>
    </source>
</evidence>
<dbReference type="SUPFAM" id="SSF47226">
    <property type="entry name" value="Histidine-containing phosphotransfer domain, HPT domain"/>
    <property type="match status" value="1"/>
</dbReference>
<dbReference type="EMBL" id="JBHRSX010000095">
    <property type="protein sequence ID" value="MFC3203548.1"/>
    <property type="molecule type" value="Genomic_DNA"/>
</dbReference>
<dbReference type="Proteomes" id="UP001595477">
    <property type="component" value="Unassembled WGS sequence"/>
</dbReference>
<dbReference type="Gene3D" id="1.10.287.130">
    <property type="match status" value="1"/>
</dbReference>
<evidence type="ECO:0000259" key="19">
    <source>
        <dbReference type="PROSITE" id="PS50110"/>
    </source>
</evidence>
<dbReference type="InterPro" id="IPR000700">
    <property type="entry name" value="PAS-assoc_C"/>
</dbReference>
<evidence type="ECO:0000256" key="13">
    <source>
        <dbReference type="ARBA" id="ARBA00023136"/>
    </source>
</evidence>
<name>A0ABV7K2G8_9ALTE</name>
<dbReference type="SUPFAM" id="SSF103190">
    <property type="entry name" value="Sensory domain-like"/>
    <property type="match status" value="1"/>
</dbReference>
<keyword evidence="8" id="KW-0547">Nucleotide-binding</keyword>
<dbReference type="Pfam" id="PF13426">
    <property type="entry name" value="PAS_9"/>
    <property type="match status" value="1"/>
</dbReference>
<reference evidence="23" key="1">
    <citation type="journal article" date="2019" name="Int. J. Syst. Evol. Microbiol.">
        <title>The Global Catalogue of Microorganisms (GCM) 10K type strain sequencing project: providing services to taxonomists for standard genome sequencing and annotation.</title>
        <authorList>
            <consortium name="The Broad Institute Genomics Platform"/>
            <consortium name="The Broad Institute Genome Sequencing Center for Infectious Disease"/>
            <person name="Wu L."/>
            <person name="Ma J."/>
        </authorList>
    </citation>
    <scope>NUCLEOTIDE SEQUENCE [LARGE SCALE GENOMIC DNA]</scope>
    <source>
        <strain evidence="23">KCTC 52449</strain>
    </source>
</reference>
<keyword evidence="11 17" id="KW-1133">Transmembrane helix</keyword>
<dbReference type="InterPro" id="IPR011006">
    <property type="entry name" value="CheY-like_superfamily"/>
</dbReference>
<dbReference type="EC" id="2.7.13.3" evidence="3"/>
<dbReference type="InterPro" id="IPR036097">
    <property type="entry name" value="HisK_dim/P_sf"/>
</dbReference>
<dbReference type="InterPro" id="IPR001789">
    <property type="entry name" value="Sig_transdc_resp-reg_receiver"/>
</dbReference>